<name>A0ACC5W308_9BACT</name>
<sequence length="317" mass="34576">HVAFIPLLIPPLLSLFNRLKIDRRAVACALTFGLTTPYMVLPVGFGLTFQDLLRDNLEKNGINVTLNDVTHTMYFAAICMIAGLFLAIFVFYRKPKEYKEIELAKIDLENLTMTRKEWGVLAGLILTLVLQIVTMNLPLSGLLGFILMVILGGIKYSNVNEIFDDGLKTMGFIAFVILVAAGYGEVLRHGGAVQELVNFVIPWIKQSKFLAIFLMLLIGLIVTMGIGTSFGTIPIIATLFCPICIELGFSIPLTIFILGVAGALGDAGSPASETTMGTTVGLNADKQHDHIKDTCIPTFIFYNGPLLILGSIIAMFL</sequence>
<accession>A0ACC5W308</accession>
<proteinExistence type="predicted"/>
<dbReference type="Proteomes" id="UP001319828">
    <property type="component" value="Unassembled WGS sequence"/>
</dbReference>
<organism evidence="1 2">
    <name type="scientific">Campylobacter molothri</name>
    <dbReference type="NCBI Taxonomy" id="1032242"/>
    <lineage>
        <taxon>Bacteria</taxon>
        <taxon>Pseudomonadati</taxon>
        <taxon>Campylobacterota</taxon>
        <taxon>Epsilonproteobacteria</taxon>
        <taxon>Campylobacterales</taxon>
        <taxon>Campylobacteraceae</taxon>
        <taxon>Campylobacter</taxon>
    </lineage>
</organism>
<evidence type="ECO:0000313" key="1">
    <source>
        <dbReference type="EMBL" id="MBZ7974971.1"/>
    </source>
</evidence>
<gene>
    <name evidence="1" type="ORF">H2252_06210</name>
</gene>
<feature type="non-terminal residue" evidence="1">
    <location>
        <position position="1"/>
    </location>
</feature>
<dbReference type="EMBL" id="JACHUQ010000011">
    <property type="protein sequence ID" value="MBZ7974971.1"/>
    <property type="molecule type" value="Genomic_DNA"/>
</dbReference>
<protein>
    <submittedName>
        <fullName evidence="1">Sodium:proton antiporter</fullName>
    </submittedName>
</protein>
<keyword evidence="2" id="KW-1185">Reference proteome</keyword>
<reference evidence="1" key="1">
    <citation type="submission" date="2020-07" db="EMBL/GenBank/DDBJ databases">
        <title>Campylobacter molothri sp. nov. isolated from wild birds.</title>
        <authorList>
            <person name="Miller W.G."/>
            <person name="Chapman M.H."/>
            <person name="Yee E."/>
            <person name="Lopes B.S."/>
            <person name="Forbes K.J."/>
        </authorList>
    </citation>
    <scope>NUCLEOTIDE SEQUENCE</scope>
    <source>
        <strain evidence="1">RM9754</strain>
    </source>
</reference>
<comment type="caution">
    <text evidence="1">The sequence shown here is derived from an EMBL/GenBank/DDBJ whole genome shotgun (WGS) entry which is preliminary data.</text>
</comment>
<evidence type="ECO:0000313" key="2">
    <source>
        <dbReference type="Proteomes" id="UP001319828"/>
    </source>
</evidence>